<dbReference type="NCBIfam" id="TIGR01671">
    <property type="entry name" value="phage_TIGR01671"/>
    <property type="match status" value="1"/>
</dbReference>
<feature type="domain" description="YopX protein" evidence="1">
    <location>
        <begin position="4"/>
        <end position="130"/>
    </location>
</feature>
<dbReference type="InterPro" id="IPR023385">
    <property type="entry name" value="YopX-like_C"/>
</dbReference>
<evidence type="ECO:0000259" key="1">
    <source>
        <dbReference type="Pfam" id="PF09643"/>
    </source>
</evidence>
<organism evidence="2">
    <name type="scientific">Siphoviridae sp. ctBtT10</name>
    <dbReference type="NCBI Taxonomy" id="2827805"/>
    <lineage>
        <taxon>Viruses</taxon>
        <taxon>Duplodnaviria</taxon>
        <taxon>Heunggongvirae</taxon>
        <taxon>Uroviricota</taxon>
        <taxon>Caudoviricetes</taxon>
    </lineage>
</organism>
<protein>
    <submittedName>
        <fullName evidence="2">YopX protein</fullName>
    </submittedName>
</protein>
<name>A0A8S5SX35_9CAUD</name>
<accession>A0A8S5SX35</accession>
<dbReference type="Pfam" id="PF09643">
    <property type="entry name" value="YopX"/>
    <property type="match status" value="1"/>
</dbReference>
<dbReference type="SUPFAM" id="SSF159006">
    <property type="entry name" value="YopX-like"/>
    <property type="match status" value="1"/>
</dbReference>
<evidence type="ECO:0000313" key="2">
    <source>
        <dbReference type="EMBL" id="DAF55569.1"/>
    </source>
</evidence>
<dbReference type="InterPro" id="IPR019096">
    <property type="entry name" value="YopX_protein"/>
</dbReference>
<dbReference type="InterPro" id="IPR010024">
    <property type="entry name" value="CHP16711"/>
</dbReference>
<dbReference type="EMBL" id="BK032694">
    <property type="protein sequence ID" value="DAF55569.1"/>
    <property type="molecule type" value="Genomic_DNA"/>
</dbReference>
<proteinExistence type="predicted"/>
<reference evidence="2" key="1">
    <citation type="journal article" date="2021" name="Proc. Natl. Acad. Sci. U.S.A.">
        <title>A Catalog of Tens of Thousands of Viruses from Human Metagenomes Reveals Hidden Associations with Chronic Diseases.</title>
        <authorList>
            <person name="Tisza M.J."/>
            <person name="Buck C.B."/>
        </authorList>
    </citation>
    <scope>NUCLEOTIDE SEQUENCE</scope>
    <source>
        <strain evidence="2">CtBtT10</strain>
    </source>
</reference>
<sequence>MIPKFRAYDSSSYKRMYKPDEVMVGNGDIWIIDEDSCDNEWIVNNDIHLMQSTNLRDKNNEEIFEGDIIRTSAYGCIVGFGEYTYFEDENTPITEIGFYLSFLNVEPAAYAPFDKYYWDNCEVIGNIYENELDLIMYEVYKYNKETSEDK</sequence>
<dbReference type="Gene3D" id="2.30.30.290">
    <property type="entry name" value="YopX-like domains"/>
    <property type="match status" value="1"/>
</dbReference>